<gene>
    <name evidence="1" type="ORF">MM171A00607_0025</name>
    <name evidence="2" type="ORF">MM171B00441_0025</name>
</gene>
<dbReference type="EMBL" id="MT143873">
    <property type="protein sequence ID" value="QJB04148.1"/>
    <property type="molecule type" value="Genomic_DNA"/>
</dbReference>
<reference evidence="1" key="1">
    <citation type="submission" date="2020-03" db="EMBL/GenBank/DDBJ databases">
        <title>The deep terrestrial virosphere.</title>
        <authorList>
            <person name="Holmfeldt K."/>
            <person name="Nilsson E."/>
            <person name="Simone D."/>
            <person name="Lopez-Fernandez M."/>
            <person name="Wu X."/>
            <person name="de Brujin I."/>
            <person name="Lundin D."/>
            <person name="Andersson A."/>
            <person name="Bertilsson S."/>
            <person name="Dopson M."/>
        </authorList>
    </citation>
    <scope>NUCLEOTIDE SEQUENCE</scope>
    <source>
        <strain evidence="1">MM171A00607</strain>
        <strain evidence="2">MM171B00441</strain>
    </source>
</reference>
<dbReference type="AlphaFoldDB" id="A0A6M3M5T6"/>
<sequence length="70" mass="8182">MAKREKTEEADKPRCSYVRRQLEPDWVGVAKRLARLRVQEAELLAMLSEEERPLAERLAKDIAEHGHRSQ</sequence>
<accession>A0A6M3M5T6</accession>
<protein>
    <submittedName>
        <fullName evidence="1">Uncharacterized protein</fullName>
    </submittedName>
</protein>
<proteinExistence type="predicted"/>
<name>A0A6M3M5T6_9ZZZZ</name>
<organism evidence="1">
    <name type="scientific">viral metagenome</name>
    <dbReference type="NCBI Taxonomy" id="1070528"/>
    <lineage>
        <taxon>unclassified sequences</taxon>
        <taxon>metagenomes</taxon>
        <taxon>organismal metagenomes</taxon>
    </lineage>
</organism>
<evidence type="ECO:0000313" key="2">
    <source>
        <dbReference type="EMBL" id="QJB04148.1"/>
    </source>
</evidence>
<dbReference type="EMBL" id="MT143689">
    <property type="protein sequence ID" value="QJB00332.1"/>
    <property type="molecule type" value="Genomic_DNA"/>
</dbReference>
<evidence type="ECO:0000313" key="1">
    <source>
        <dbReference type="EMBL" id="QJB00332.1"/>
    </source>
</evidence>